<reference evidence="2" key="1">
    <citation type="submission" date="2023-07" db="EMBL/GenBank/DDBJ databases">
        <title>Genome sequencing of multiple Borrelia sensu lato isolates.</title>
        <authorList>
            <person name="Mongodin E.F."/>
            <person name="Rudenko N."/>
            <person name="Fraser C.M."/>
            <person name="Schutzer S."/>
            <person name="Luft B."/>
            <person name="Morgan R."/>
            <person name="Chastens S."/>
            <person name="Qiu W."/>
        </authorList>
    </citation>
    <scope>NUCLEOTIDE SEQUENCE [LARGE SCALE GENOMIC DNA]</scope>
    <source>
        <strain evidence="2">PotiB3</strain>
    </source>
</reference>
<dbReference type="EMBL" id="CP132471">
    <property type="protein sequence ID" value="WNY69141.1"/>
    <property type="molecule type" value="Genomic_DNA"/>
</dbReference>
<proteinExistence type="predicted"/>
<feature type="compositionally biased region" description="Low complexity" evidence="1">
    <location>
        <begin position="43"/>
        <end position="53"/>
    </location>
</feature>
<keyword evidence="2" id="KW-0614">Plasmid</keyword>
<dbReference type="Proteomes" id="UP001301963">
    <property type="component" value="Plasmid lp54"/>
</dbReference>
<dbReference type="RefSeq" id="WP_316384069.1">
    <property type="nucleotide sequence ID" value="NZ_CP132471.1"/>
</dbReference>
<sequence length="235" mass="26732">MKKINILKISVLLTLLIILVFSCKHYGVKQSTKEINDSPRAQNSNVSKNKNSESSQTVKAVIAKSWPSLTAEEAKKLKTSTTFLGEAITSNGREAKEKAEYEKSYEEFFNWLSKDIDKQKEFLQALDKVYSIIVKAVEKSKKIYRDGQGLGLNEYISHRIKKHTGGYLSLFFQKVADAFGSENYKIKGKNNQANNQKPEKSNEEIFKFIKKVFTESENNNELKKLKDFADGKIGV</sequence>
<accession>A0ABZ0CIU7</accession>
<evidence type="ECO:0000313" key="3">
    <source>
        <dbReference type="Proteomes" id="UP001301963"/>
    </source>
</evidence>
<evidence type="ECO:0000313" key="2">
    <source>
        <dbReference type="EMBL" id="WNY69141.1"/>
    </source>
</evidence>
<feature type="region of interest" description="Disordered" evidence="1">
    <location>
        <begin position="32"/>
        <end position="53"/>
    </location>
</feature>
<dbReference type="PROSITE" id="PS51257">
    <property type="entry name" value="PROKAR_LIPOPROTEIN"/>
    <property type="match status" value="1"/>
</dbReference>
<gene>
    <name evidence="2" type="ORF">QIA44_04750</name>
</gene>
<organism evidence="2 3">
    <name type="scientific">Borreliella lusitaniae</name>
    <dbReference type="NCBI Taxonomy" id="100177"/>
    <lineage>
        <taxon>Bacteria</taxon>
        <taxon>Pseudomonadati</taxon>
        <taxon>Spirochaetota</taxon>
        <taxon>Spirochaetia</taxon>
        <taxon>Spirochaetales</taxon>
        <taxon>Borreliaceae</taxon>
        <taxon>Borreliella</taxon>
    </lineage>
</organism>
<keyword evidence="3" id="KW-1185">Reference proteome</keyword>
<geneLocation type="plasmid" evidence="2 3">
    <name>lp54</name>
</geneLocation>
<evidence type="ECO:0008006" key="4">
    <source>
        <dbReference type="Google" id="ProtNLM"/>
    </source>
</evidence>
<name>A0ABZ0CIU7_9SPIR</name>
<protein>
    <recommendedName>
        <fullName evidence="4">Lipoprotein</fullName>
    </recommendedName>
</protein>
<evidence type="ECO:0000256" key="1">
    <source>
        <dbReference type="SAM" id="MobiDB-lite"/>
    </source>
</evidence>